<dbReference type="Proteomes" id="UP001279734">
    <property type="component" value="Unassembled WGS sequence"/>
</dbReference>
<dbReference type="EMBL" id="BSYO01000012">
    <property type="protein sequence ID" value="GMH12753.1"/>
    <property type="molecule type" value="Genomic_DNA"/>
</dbReference>
<comment type="caution">
    <text evidence="2">The sequence shown here is derived from an EMBL/GenBank/DDBJ whole genome shotgun (WGS) entry which is preliminary data.</text>
</comment>
<name>A0AAD3SJT0_NEPGR</name>
<feature type="region of interest" description="Disordered" evidence="1">
    <location>
        <begin position="68"/>
        <end position="147"/>
    </location>
</feature>
<feature type="compositionally biased region" description="Polar residues" evidence="1">
    <location>
        <begin position="68"/>
        <end position="101"/>
    </location>
</feature>
<keyword evidence="3" id="KW-1185">Reference proteome</keyword>
<gene>
    <name evidence="2" type="ORF">Nepgr_014594</name>
</gene>
<dbReference type="AlphaFoldDB" id="A0AAD3SJT0"/>
<feature type="compositionally biased region" description="Basic residues" evidence="1">
    <location>
        <begin position="111"/>
        <end position="120"/>
    </location>
</feature>
<feature type="compositionally biased region" description="Basic and acidic residues" evidence="1">
    <location>
        <begin position="137"/>
        <end position="147"/>
    </location>
</feature>
<evidence type="ECO:0000313" key="3">
    <source>
        <dbReference type="Proteomes" id="UP001279734"/>
    </source>
</evidence>
<evidence type="ECO:0000256" key="1">
    <source>
        <dbReference type="SAM" id="MobiDB-lite"/>
    </source>
</evidence>
<proteinExistence type="predicted"/>
<reference evidence="2" key="1">
    <citation type="submission" date="2023-05" db="EMBL/GenBank/DDBJ databases">
        <title>Nepenthes gracilis genome sequencing.</title>
        <authorList>
            <person name="Fukushima K."/>
        </authorList>
    </citation>
    <scope>NUCLEOTIDE SEQUENCE</scope>
    <source>
        <strain evidence="2">SING2019-196</strain>
    </source>
</reference>
<evidence type="ECO:0000313" key="2">
    <source>
        <dbReference type="EMBL" id="GMH12753.1"/>
    </source>
</evidence>
<protein>
    <submittedName>
        <fullName evidence="2">Uncharacterized protein</fullName>
    </submittedName>
</protein>
<accession>A0AAD3SJT0</accession>
<sequence length="147" mass="16247">MTISDQVEEVVEDEDNFHDPTLNALKMLLDANATHIYLDSLTLEGGLVEGLHIVDESAPVMSLLGTPVSSNWSQSLSDRSVNDAYSNNTQEGANQITNSSPSEKEGTWKQAKFRRHRKSTSKNAKGSSGKRITRNTGCDREHHRIGH</sequence>
<organism evidence="2 3">
    <name type="scientific">Nepenthes gracilis</name>
    <name type="common">Slender pitcher plant</name>
    <dbReference type="NCBI Taxonomy" id="150966"/>
    <lineage>
        <taxon>Eukaryota</taxon>
        <taxon>Viridiplantae</taxon>
        <taxon>Streptophyta</taxon>
        <taxon>Embryophyta</taxon>
        <taxon>Tracheophyta</taxon>
        <taxon>Spermatophyta</taxon>
        <taxon>Magnoliopsida</taxon>
        <taxon>eudicotyledons</taxon>
        <taxon>Gunneridae</taxon>
        <taxon>Pentapetalae</taxon>
        <taxon>Caryophyllales</taxon>
        <taxon>Nepenthaceae</taxon>
        <taxon>Nepenthes</taxon>
    </lineage>
</organism>